<gene>
    <name evidence="2" type="ORF">RPE78_06835</name>
</gene>
<dbReference type="Pfam" id="PF06527">
    <property type="entry name" value="TniQ"/>
    <property type="match status" value="1"/>
</dbReference>
<organism evidence="2 3">
    <name type="scientific">Thioclava litoralis</name>
    <dbReference type="NCBI Taxonomy" id="3076557"/>
    <lineage>
        <taxon>Bacteria</taxon>
        <taxon>Pseudomonadati</taxon>
        <taxon>Pseudomonadota</taxon>
        <taxon>Alphaproteobacteria</taxon>
        <taxon>Rhodobacterales</taxon>
        <taxon>Paracoccaceae</taxon>
        <taxon>Thioclava</taxon>
    </lineage>
</organism>
<dbReference type="InterPro" id="IPR009492">
    <property type="entry name" value="TniQ"/>
</dbReference>
<protein>
    <submittedName>
        <fullName evidence="2">TniQ family protein</fullName>
    </submittedName>
</protein>
<reference evidence="2 3" key="1">
    <citation type="submission" date="2023-09" db="EMBL/GenBank/DDBJ databases">
        <title>Thioclava shenzhenensis sp. nov., a multidrug resistant bacteria-antagonizing species isolated from coastal seawater.</title>
        <authorList>
            <person name="Long M."/>
        </authorList>
    </citation>
    <scope>NUCLEOTIDE SEQUENCE [LARGE SCALE GENOMIC DNA]</scope>
    <source>
        <strain evidence="2 3">FTW29</strain>
    </source>
</reference>
<dbReference type="Proteomes" id="UP001623290">
    <property type="component" value="Chromosome"/>
</dbReference>
<accession>A0ABZ1DVN2</accession>
<dbReference type="EMBL" id="CP135443">
    <property type="protein sequence ID" value="WRY32440.1"/>
    <property type="molecule type" value="Genomic_DNA"/>
</dbReference>
<feature type="domain" description="TniQ" evidence="1">
    <location>
        <begin position="6"/>
        <end position="144"/>
    </location>
</feature>
<evidence type="ECO:0000313" key="3">
    <source>
        <dbReference type="Proteomes" id="UP001623290"/>
    </source>
</evidence>
<sequence>MPFSLPLRPLPAPRETVLSFLSRFAAMNAATMSDFSNDLGYQIRRFLDLETAALDRLAEAAGLDPAIRDELASWTGVPVGDVRMTFRGEVFVSRALRNPVMRGCPLCLQEDAQATPGHPERSMAMRGDWLLRSVNLCCHHHHPLVPLWEVARPSKRFDSVARLRDLAPEIMAGAFDRPRSEPTDYDLWLDNRLETGEDPTWLSGHGVYAATTISALFGMALLQHRSPEASRGDRQEAEAHAAGFAVLSQGEAAFRQALRDLARSRGGTQIAPRQTFGKLYVALDDYLTDAAFDPFRTMLRDCILETWPIAAGERVLGEMLPARRLHTSGTAANEIGVSTKLVEQILTDAGGLPATDPRPPALRTFDVAEYAWLLAEIPALVGRGDMLAAMGATEAQLRTLREENIIRPLTRHPRVKAPWRLADGLALVAELHALMQPDPPADGSGWEGLQFAKRRTGLPVGAMLDAIREGRMRVARDPGQSGYRSFMVPKAEVDSMTGARPHVRRRDETAAAGQPASVFATRIGMRRKGWYPALHQAGHAPAFWNRHPVIGRAVLYVSEDDTTKFHRRFLTPATMQDEFGLHRQTCTARLRAAGVRPFSPDGVDFGPLYLRQEAEPVLQRAVGLGQS</sequence>
<name>A0ABZ1DVN2_9RHOB</name>
<dbReference type="RefSeq" id="WP_406720138.1">
    <property type="nucleotide sequence ID" value="NZ_CP135443.1"/>
</dbReference>
<evidence type="ECO:0000313" key="2">
    <source>
        <dbReference type="EMBL" id="WRY32440.1"/>
    </source>
</evidence>
<keyword evidence="3" id="KW-1185">Reference proteome</keyword>
<evidence type="ECO:0000259" key="1">
    <source>
        <dbReference type="Pfam" id="PF06527"/>
    </source>
</evidence>
<proteinExistence type="predicted"/>